<protein>
    <submittedName>
        <fullName evidence="2">Peptidase</fullName>
    </submittedName>
</protein>
<name>A0A2A2F4X2_9GAMM</name>
<feature type="transmembrane region" description="Helical" evidence="1">
    <location>
        <begin position="188"/>
        <end position="209"/>
    </location>
</feature>
<reference evidence="2 3" key="1">
    <citation type="submission" date="2017-08" db="EMBL/GenBank/DDBJ databases">
        <title>Halovibrio sewagensis sp. nov., isolated from wastewater of high salinity.</title>
        <authorList>
            <person name="Dong X."/>
            <person name="Zhang G."/>
        </authorList>
    </citation>
    <scope>NUCLEOTIDE SEQUENCE [LARGE SCALE GENOMIC DNA]</scope>
    <source>
        <strain evidence="2 3">YL5-2</strain>
    </source>
</reference>
<organism evidence="2 3">
    <name type="scientific">Halovibrio salipaludis</name>
    <dbReference type="NCBI Taxonomy" id="2032626"/>
    <lineage>
        <taxon>Bacteria</taxon>
        <taxon>Pseudomonadati</taxon>
        <taxon>Pseudomonadota</taxon>
        <taxon>Gammaproteobacteria</taxon>
        <taxon>Oceanospirillales</taxon>
        <taxon>Halomonadaceae</taxon>
        <taxon>Halovibrio</taxon>
    </lineage>
</organism>
<keyword evidence="1" id="KW-1133">Transmembrane helix</keyword>
<feature type="transmembrane region" description="Helical" evidence="1">
    <location>
        <begin position="12"/>
        <end position="36"/>
    </location>
</feature>
<dbReference type="Proteomes" id="UP000218896">
    <property type="component" value="Unassembled WGS sequence"/>
</dbReference>
<proteinExistence type="predicted"/>
<keyword evidence="1" id="KW-0472">Membrane</keyword>
<dbReference type="EMBL" id="NSKD01000003">
    <property type="protein sequence ID" value="PAU80496.1"/>
    <property type="molecule type" value="Genomic_DNA"/>
</dbReference>
<evidence type="ECO:0000313" key="3">
    <source>
        <dbReference type="Proteomes" id="UP000218896"/>
    </source>
</evidence>
<feature type="transmembrane region" description="Helical" evidence="1">
    <location>
        <begin position="336"/>
        <end position="356"/>
    </location>
</feature>
<dbReference type="InterPro" id="IPR005625">
    <property type="entry name" value="PepSY-ass_TM"/>
</dbReference>
<gene>
    <name evidence="2" type="ORF">CK501_08625</name>
</gene>
<dbReference type="RefSeq" id="WP_095617336.1">
    <property type="nucleotide sequence ID" value="NZ_NSKD01000003.1"/>
</dbReference>
<keyword evidence="1" id="KW-0812">Transmembrane</keyword>
<dbReference type="OrthoDB" id="6307929at2"/>
<dbReference type="PANTHER" id="PTHR34219">
    <property type="entry name" value="IRON-REGULATED INNER MEMBRANE PROTEIN-RELATED"/>
    <property type="match status" value="1"/>
</dbReference>
<sequence length="382" mass="41961">MQQRTIRVWSGIHKWTSLICTAFILMLCITGLPLIFHDEIDEALDTQQWQPANPDGELLPLDRILSIALENQPGGTPLFMSFDKDRPVVNVTTGPAPDAAAGDMHFASYDRTSGETVPAHENGVMDFILQLHTDMFLGLPGMLFLGAMGILLFLAIVSGVVLYAPFMRKLDFGTVRKSKTRRIKWLDYHNLLGVITIAWLAVVTLTGVVNTLSTPILDTWRDQSLADLAQGYDDQSVPEPGEMASLDSAVNEAVKAAPDRTLQFVAFPGGMWSTDFHYAVFLHGNTSLTQHLITPALINARTGEFAAMREMPWYVKTLALSGPLHFGDYGGLPLKILWAVLDVLTIVVLGSGLYLWASRRRPVTSEVRASQEANSPSVTATP</sequence>
<dbReference type="Pfam" id="PF03929">
    <property type="entry name" value="PepSY_TM"/>
    <property type="match status" value="1"/>
</dbReference>
<keyword evidence="3" id="KW-1185">Reference proteome</keyword>
<evidence type="ECO:0000256" key="1">
    <source>
        <dbReference type="SAM" id="Phobius"/>
    </source>
</evidence>
<accession>A0A2A2F4X2</accession>
<dbReference type="AlphaFoldDB" id="A0A2A2F4X2"/>
<evidence type="ECO:0000313" key="2">
    <source>
        <dbReference type="EMBL" id="PAU80496.1"/>
    </source>
</evidence>
<dbReference type="PANTHER" id="PTHR34219:SF3">
    <property type="entry name" value="BLL7967 PROTEIN"/>
    <property type="match status" value="1"/>
</dbReference>
<comment type="caution">
    <text evidence="2">The sequence shown here is derived from an EMBL/GenBank/DDBJ whole genome shotgun (WGS) entry which is preliminary data.</text>
</comment>
<feature type="transmembrane region" description="Helical" evidence="1">
    <location>
        <begin position="142"/>
        <end position="167"/>
    </location>
</feature>